<protein>
    <submittedName>
        <fullName evidence="1">Uncharacterized protein</fullName>
    </submittedName>
</protein>
<dbReference type="STRING" id="1094466.KQS_12400"/>
<keyword evidence="2" id="KW-1185">Reference proteome</keyword>
<accession>H8XRF1</accession>
<dbReference type="HOGENOM" id="CLU_2632855_0_0_10"/>
<evidence type="ECO:0000313" key="1">
    <source>
        <dbReference type="EMBL" id="CCG54385.1"/>
    </source>
</evidence>
<dbReference type="RefSeq" id="WP_014389503.1">
    <property type="nucleotide sequence ID" value="NC_017025.1"/>
</dbReference>
<dbReference type="PATRIC" id="fig|1094466.5.peg.2421"/>
<proteinExistence type="predicted"/>
<reference evidence="2" key="2">
    <citation type="submission" date="2012-03" db="EMBL/GenBank/DDBJ databases">
        <title>Complete genome sequence of Flavobacterium indicum GPTSA100-9T, isolated from warm spring water.</title>
        <authorList>
            <person name="Barbier P."/>
            <person name="Houel A."/>
            <person name="Loux V."/>
            <person name="Poulain J."/>
            <person name="Bernardet J.-F."/>
            <person name="Touchon M."/>
            <person name="Duchaud E."/>
        </authorList>
    </citation>
    <scope>NUCLEOTIDE SEQUENCE [LARGE SCALE GENOMIC DNA]</scope>
    <source>
        <strain evidence="2">DSM 17447 / CIP 109464 / GPTSA100-9</strain>
    </source>
</reference>
<dbReference type="EMBL" id="HE774682">
    <property type="protein sequence ID" value="CCG54385.1"/>
    <property type="molecule type" value="Genomic_DNA"/>
</dbReference>
<sequence length="77" mass="8493">MLTFANTGEKKMTVTLNEKATVEAKAKVENEELKVVTCYIQVDGEFEAYEYSCFFCRGGAMNGCYAAGCQFYATCGN</sequence>
<organism evidence="1 2">
    <name type="scientific">Flavobacterium indicum (strain DSM 17447 / CIP 109464 / GPTSA100-9)</name>
    <dbReference type="NCBI Taxonomy" id="1094466"/>
    <lineage>
        <taxon>Bacteria</taxon>
        <taxon>Pseudomonadati</taxon>
        <taxon>Bacteroidota</taxon>
        <taxon>Flavobacteriia</taxon>
        <taxon>Flavobacteriales</taxon>
        <taxon>Flavobacteriaceae</taxon>
        <taxon>Flavobacterium</taxon>
    </lineage>
</organism>
<dbReference type="AlphaFoldDB" id="H8XRF1"/>
<dbReference type="OrthoDB" id="9989153at2"/>
<name>H8XRF1_FLAIG</name>
<dbReference type="KEGG" id="fin:KQS_12400"/>
<dbReference type="Proteomes" id="UP000007599">
    <property type="component" value="Chromosome I"/>
</dbReference>
<evidence type="ECO:0000313" key="2">
    <source>
        <dbReference type="Proteomes" id="UP000007599"/>
    </source>
</evidence>
<reference evidence="1 2" key="1">
    <citation type="journal article" date="2012" name="J. Bacteriol.">
        <title>Complete Genome Sequence of Flavobacterium indicum GPSTA100-9T, Isolated from Warm Spring Water.</title>
        <authorList>
            <person name="Barbier P."/>
            <person name="Houel A."/>
            <person name="Loux V."/>
            <person name="Poulain J."/>
            <person name="Bernardet J.F."/>
            <person name="Touchon M."/>
            <person name="Duchaud E."/>
        </authorList>
    </citation>
    <scope>NUCLEOTIDE SEQUENCE [LARGE SCALE GENOMIC DNA]</scope>
    <source>
        <strain evidence="2">DSM 17447 / CIP 109464 / GPTSA100-9</strain>
    </source>
</reference>
<gene>
    <name evidence="1" type="ordered locus">KQS_12400</name>
</gene>